<reference evidence="2 3" key="1">
    <citation type="submission" date="2015-08" db="EMBL/GenBank/DDBJ databases">
        <title>Next Generation Sequencing and Analysis of the Genome of Puccinia sorghi L Schw, the Causal Agent of Maize Common Rust.</title>
        <authorList>
            <person name="Rochi L."/>
            <person name="Burguener G."/>
            <person name="Darino M."/>
            <person name="Turjanski A."/>
            <person name="Kreff E."/>
            <person name="Dieguez M.J."/>
            <person name="Sacco F."/>
        </authorList>
    </citation>
    <scope>NUCLEOTIDE SEQUENCE [LARGE SCALE GENOMIC DNA]</scope>
    <source>
        <strain evidence="2 3">RO10H11247</strain>
    </source>
</reference>
<accession>A0A0L6VA85</accession>
<organism evidence="2 3">
    <name type="scientific">Puccinia sorghi</name>
    <dbReference type="NCBI Taxonomy" id="27349"/>
    <lineage>
        <taxon>Eukaryota</taxon>
        <taxon>Fungi</taxon>
        <taxon>Dikarya</taxon>
        <taxon>Basidiomycota</taxon>
        <taxon>Pucciniomycotina</taxon>
        <taxon>Pucciniomycetes</taxon>
        <taxon>Pucciniales</taxon>
        <taxon>Pucciniaceae</taxon>
        <taxon>Puccinia</taxon>
    </lineage>
</organism>
<sequence>MMMENSPSFCDSIILQETSEKYKKNCGWEYLHHQHNQWIDVNGMRISSLFSQVDSHMYRAYHLNFTDLILIVCRDLETQSPRAYLSLPRTNHNILKDLNHRDKGTEPNRKLEIENKPLPNPNRCHNPPTTTATAHQEVETACQQAEAQAQSTTPATLPKQARNPKLDALDKFYGTGGMKVEVCAIHVSFYITKNISSFPENKSKVICITLCLVQFVRIKILNICYYSILSCLILINNEILFQKWIYHVILHKVTHWAPKFLLLMVLLSTYIRSEYSSNLIYKMREEISARFQLQ</sequence>
<evidence type="ECO:0000256" key="1">
    <source>
        <dbReference type="SAM" id="MobiDB-lite"/>
    </source>
</evidence>
<dbReference type="Proteomes" id="UP000037035">
    <property type="component" value="Unassembled WGS sequence"/>
</dbReference>
<dbReference type="VEuPathDB" id="FungiDB:VP01_2259g2"/>
<dbReference type="AlphaFoldDB" id="A0A0L6VA85"/>
<proteinExistence type="predicted"/>
<protein>
    <submittedName>
        <fullName evidence="2">Uncharacterized protein</fullName>
    </submittedName>
</protein>
<dbReference type="EMBL" id="LAVV01007124">
    <property type="protein sequence ID" value="KNZ57030.1"/>
    <property type="molecule type" value="Genomic_DNA"/>
</dbReference>
<evidence type="ECO:0000313" key="2">
    <source>
        <dbReference type="EMBL" id="KNZ57030.1"/>
    </source>
</evidence>
<evidence type="ECO:0000313" key="3">
    <source>
        <dbReference type="Proteomes" id="UP000037035"/>
    </source>
</evidence>
<feature type="compositionally biased region" description="Basic and acidic residues" evidence="1">
    <location>
        <begin position="98"/>
        <end position="115"/>
    </location>
</feature>
<feature type="region of interest" description="Disordered" evidence="1">
    <location>
        <begin position="98"/>
        <end position="124"/>
    </location>
</feature>
<keyword evidence="3" id="KW-1185">Reference proteome</keyword>
<comment type="caution">
    <text evidence="2">The sequence shown here is derived from an EMBL/GenBank/DDBJ whole genome shotgun (WGS) entry which is preliminary data.</text>
</comment>
<name>A0A0L6VA85_9BASI</name>
<gene>
    <name evidence="2" type="ORF">VP01_2259g2</name>
</gene>